<comment type="subcellular location">
    <subcellularLocation>
        <location evidence="1">Cell membrane</location>
        <topology evidence="1">Multi-pass membrane protein</topology>
    </subcellularLocation>
</comment>
<feature type="transmembrane region" description="Helical" evidence="7">
    <location>
        <begin position="289"/>
        <end position="310"/>
    </location>
</feature>
<name>A0A2T3LCN6_9GAMM</name>
<protein>
    <submittedName>
        <fullName evidence="8">Tetrathionate reductase</fullName>
    </submittedName>
</protein>
<keyword evidence="6 7" id="KW-0472">Membrane</keyword>
<evidence type="ECO:0000256" key="5">
    <source>
        <dbReference type="ARBA" id="ARBA00022989"/>
    </source>
</evidence>
<feature type="transmembrane region" description="Helical" evidence="7">
    <location>
        <begin position="228"/>
        <end position="246"/>
    </location>
</feature>
<keyword evidence="4 7" id="KW-0812">Transmembrane</keyword>
<dbReference type="GO" id="GO:0005886">
    <property type="term" value="C:plasma membrane"/>
    <property type="evidence" value="ECO:0007669"/>
    <property type="project" value="UniProtKB-SubCell"/>
</dbReference>
<dbReference type="Proteomes" id="UP000241803">
    <property type="component" value="Unassembled WGS sequence"/>
</dbReference>
<evidence type="ECO:0000313" key="9">
    <source>
        <dbReference type="Proteomes" id="UP000241803"/>
    </source>
</evidence>
<comment type="caution">
    <text evidence="8">The sequence shown here is derived from an EMBL/GenBank/DDBJ whole genome shotgun (WGS) entry which is preliminary data.</text>
</comment>
<keyword evidence="3" id="KW-1003">Cell membrane</keyword>
<evidence type="ECO:0000256" key="4">
    <source>
        <dbReference type="ARBA" id="ARBA00022692"/>
    </source>
</evidence>
<evidence type="ECO:0000256" key="2">
    <source>
        <dbReference type="ARBA" id="ARBA00008929"/>
    </source>
</evidence>
<accession>A0A2T3LCN6</accession>
<dbReference type="RefSeq" id="WP_107251814.1">
    <property type="nucleotide sequence ID" value="NZ_PYOC01000001.1"/>
</dbReference>
<dbReference type="InterPro" id="IPR052049">
    <property type="entry name" value="Electron_transfer_protein"/>
</dbReference>
<dbReference type="InterPro" id="IPR005614">
    <property type="entry name" value="NrfD-like"/>
</dbReference>
<feature type="transmembrane region" description="Helical" evidence="7">
    <location>
        <begin position="258"/>
        <end position="277"/>
    </location>
</feature>
<evidence type="ECO:0000256" key="1">
    <source>
        <dbReference type="ARBA" id="ARBA00004651"/>
    </source>
</evidence>
<proteinExistence type="inferred from homology"/>
<dbReference type="AlphaFoldDB" id="A0A2T3LCN6"/>
<reference evidence="8 9" key="1">
    <citation type="submission" date="2018-03" db="EMBL/GenBank/DDBJ databases">
        <title>Whole genome sequencing of Histamine producing bacteria.</title>
        <authorList>
            <person name="Butler K."/>
        </authorList>
    </citation>
    <scope>NUCLEOTIDE SEQUENCE [LARGE SCALE GENOMIC DNA]</scope>
    <source>
        <strain evidence="8 9">ATCC 19614</strain>
    </source>
</reference>
<feature type="transmembrane region" description="Helical" evidence="7">
    <location>
        <begin position="49"/>
        <end position="69"/>
    </location>
</feature>
<dbReference type="Gene3D" id="1.20.1630.10">
    <property type="entry name" value="Formate dehydrogenase/DMSO reductase domain"/>
    <property type="match status" value="1"/>
</dbReference>
<dbReference type="PANTHER" id="PTHR34856">
    <property type="entry name" value="PROTEIN NRFD"/>
    <property type="match status" value="1"/>
</dbReference>
<evidence type="ECO:0000256" key="6">
    <source>
        <dbReference type="ARBA" id="ARBA00023136"/>
    </source>
</evidence>
<evidence type="ECO:0000256" key="3">
    <source>
        <dbReference type="ARBA" id="ARBA00022475"/>
    </source>
</evidence>
<feature type="transmembrane region" description="Helical" evidence="7">
    <location>
        <begin position="330"/>
        <end position="353"/>
    </location>
</feature>
<dbReference type="PANTHER" id="PTHR34856:SF2">
    <property type="entry name" value="PROTEIN NRFD"/>
    <property type="match status" value="1"/>
</dbReference>
<sequence>MNITEILVPPQDIAWLPWAVQYFFYIGSAYAAAILFCIACVFKRHTSHALRAALALVLAISAVVGPLALTADLHQPGRAWHFFTHLTSWSWMSNGSLFLPIFSALAVIVAWLYLRPDIQQLENSPYRIVKLASKLTLGNWTVPSNAFIALTVLTALSGLTIALYTGAEIAVVQSRPLWHQLASPLLWFVTAFLGAISLTSIMLLLTTEPSLTAKPALTNGDSILLKRTILLSAVLALILLPLWVVNSNSLALLNDPQWVTRLTVLTILFICCIALAIRFTAQCFSTRKIGLVITSTITLISCWYLRWVTIMDVQTIPRYDAGTYPYELPMGPAGLLGIVAMAGLWIALAAVLSEVVHQAKTSRTLLSSSVAPSAHHVL</sequence>
<evidence type="ECO:0000313" key="8">
    <source>
        <dbReference type="EMBL" id="PSV49151.1"/>
    </source>
</evidence>
<evidence type="ECO:0000256" key="7">
    <source>
        <dbReference type="SAM" id="Phobius"/>
    </source>
</evidence>
<dbReference type="Pfam" id="PF03916">
    <property type="entry name" value="NrfD"/>
    <property type="match status" value="1"/>
</dbReference>
<organism evidence="8 9">
    <name type="scientific">Photobacterium indicum</name>
    <dbReference type="NCBI Taxonomy" id="81447"/>
    <lineage>
        <taxon>Bacteria</taxon>
        <taxon>Pseudomonadati</taxon>
        <taxon>Pseudomonadota</taxon>
        <taxon>Gammaproteobacteria</taxon>
        <taxon>Vibrionales</taxon>
        <taxon>Vibrionaceae</taxon>
        <taxon>Photobacterium</taxon>
    </lineage>
</organism>
<comment type="similarity">
    <text evidence="2">Belongs to the NrfD family.</text>
</comment>
<feature type="transmembrane region" description="Helical" evidence="7">
    <location>
        <begin position="135"/>
        <end position="165"/>
    </location>
</feature>
<feature type="transmembrane region" description="Helical" evidence="7">
    <location>
        <begin position="185"/>
        <end position="207"/>
    </location>
</feature>
<feature type="transmembrane region" description="Helical" evidence="7">
    <location>
        <begin position="22"/>
        <end position="42"/>
    </location>
</feature>
<keyword evidence="5 7" id="KW-1133">Transmembrane helix</keyword>
<feature type="transmembrane region" description="Helical" evidence="7">
    <location>
        <begin position="89"/>
        <end position="114"/>
    </location>
</feature>
<keyword evidence="9" id="KW-1185">Reference proteome</keyword>
<gene>
    <name evidence="8" type="ORF">C9J47_00830</name>
</gene>
<dbReference type="EMBL" id="PYOC01000001">
    <property type="protein sequence ID" value="PSV49151.1"/>
    <property type="molecule type" value="Genomic_DNA"/>
</dbReference>